<protein>
    <recommendedName>
        <fullName evidence="4 10">Pectinesterase</fullName>
        <ecNumber evidence="4 10">3.1.1.11</ecNumber>
    </recommendedName>
</protein>
<dbReference type="InterPro" id="IPR012334">
    <property type="entry name" value="Pectin_lyas_fold"/>
</dbReference>
<feature type="active site" evidence="9">
    <location>
        <position position="404"/>
    </location>
</feature>
<evidence type="ECO:0000256" key="5">
    <source>
        <dbReference type="ARBA" id="ARBA00022801"/>
    </source>
</evidence>
<dbReference type="Gene3D" id="1.20.140.40">
    <property type="entry name" value="Invertase/pectin methylesterase inhibitor family protein"/>
    <property type="match status" value="1"/>
</dbReference>
<name>A0A6P8CJS7_PUNGR</name>
<evidence type="ECO:0000256" key="3">
    <source>
        <dbReference type="ARBA" id="ARBA00007786"/>
    </source>
</evidence>
<keyword evidence="10" id="KW-0961">Cell wall biogenesis/degradation</keyword>
<dbReference type="PANTHER" id="PTHR31707">
    <property type="entry name" value="PECTINESTERASE"/>
    <property type="match status" value="1"/>
</dbReference>
<dbReference type="GO" id="GO:0045490">
    <property type="term" value="P:pectin catabolic process"/>
    <property type="evidence" value="ECO:0007669"/>
    <property type="project" value="UniProtKB-UniRule"/>
</dbReference>
<keyword evidence="10" id="KW-0964">Secreted</keyword>
<dbReference type="CDD" id="cd15798">
    <property type="entry name" value="PMEI-like_3"/>
    <property type="match status" value="1"/>
</dbReference>
<dbReference type="SUPFAM" id="SSF101148">
    <property type="entry name" value="Plant invertase/pectin methylesterase inhibitor"/>
    <property type="match status" value="1"/>
</dbReference>
<evidence type="ECO:0000256" key="6">
    <source>
        <dbReference type="ARBA" id="ARBA00023085"/>
    </source>
</evidence>
<dbReference type="SMART" id="SM00856">
    <property type="entry name" value="PMEI"/>
    <property type="match status" value="1"/>
</dbReference>
<evidence type="ECO:0000313" key="12">
    <source>
        <dbReference type="Proteomes" id="UP000515151"/>
    </source>
</evidence>
<dbReference type="Pfam" id="PF01095">
    <property type="entry name" value="Pectinesterase"/>
    <property type="match status" value="1"/>
</dbReference>
<dbReference type="Proteomes" id="UP000515151">
    <property type="component" value="Chromosome 2"/>
</dbReference>
<comment type="similarity">
    <text evidence="2">In the N-terminal section; belongs to the PMEI family.</text>
</comment>
<dbReference type="FunFam" id="1.20.140.40:FF:000010">
    <property type="entry name" value="Pectinesterase"/>
    <property type="match status" value="1"/>
</dbReference>
<keyword evidence="7" id="KW-1015">Disulfide bond</keyword>
<dbReference type="InterPro" id="IPR035513">
    <property type="entry name" value="Invertase/methylesterase_inhib"/>
</dbReference>
<keyword evidence="10" id="KW-0732">Signal</keyword>
<evidence type="ECO:0000259" key="11">
    <source>
        <dbReference type="SMART" id="SM00856"/>
    </source>
</evidence>
<keyword evidence="12" id="KW-1185">Reference proteome</keyword>
<dbReference type="InterPro" id="IPR033131">
    <property type="entry name" value="Pectinesterase_Asp_AS"/>
</dbReference>
<dbReference type="InterPro" id="IPR006501">
    <property type="entry name" value="Pectinesterase_inhib_dom"/>
</dbReference>
<dbReference type="GO" id="GO:0004857">
    <property type="term" value="F:enzyme inhibitor activity"/>
    <property type="evidence" value="ECO:0007669"/>
    <property type="project" value="InterPro"/>
</dbReference>
<dbReference type="InterPro" id="IPR011050">
    <property type="entry name" value="Pectin_lyase_fold/virulence"/>
</dbReference>
<gene>
    <name evidence="13" type="primary">LOC116197494</name>
</gene>
<reference evidence="13" key="2">
    <citation type="submission" date="2025-08" db="UniProtKB">
        <authorList>
            <consortium name="RefSeq"/>
        </authorList>
    </citation>
    <scope>IDENTIFICATION</scope>
    <source>
        <tissue evidence="13">Leaf</tissue>
    </source>
</reference>
<evidence type="ECO:0000256" key="2">
    <source>
        <dbReference type="ARBA" id="ARBA00006027"/>
    </source>
</evidence>
<organism evidence="12 13">
    <name type="scientific">Punica granatum</name>
    <name type="common">Pomegranate</name>
    <dbReference type="NCBI Taxonomy" id="22663"/>
    <lineage>
        <taxon>Eukaryota</taxon>
        <taxon>Viridiplantae</taxon>
        <taxon>Streptophyta</taxon>
        <taxon>Embryophyta</taxon>
        <taxon>Tracheophyta</taxon>
        <taxon>Spermatophyta</taxon>
        <taxon>Magnoliopsida</taxon>
        <taxon>eudicotyledons</taxon>
        <taxon>Gunneridae</taxon>
        <taxon>Pentapetalae</taxon>
        <taxon>rosids</taxon>
        <taxon>malvids</taxon>
        <taxon>Myrtales</taxon>
        <taxon>Lythraceae</taxon>
        <taxon>Punica</taxon>
    </lineage>
</organism>
<dbReference type="InterPro" id="IPR018040">
    <property type="entry name" value="Pectinesterase_Tyr_AS"/>
</dbReference>
<dbReference type="NCBIfam" id="TIGR01614">
    <property type="entry name" value="PME_inhib"/>
    <property type="match status" value="1"/>
</dbReference>
<dbReference type="FunFam" id="2.160.20.10:FF:000001">
    <property type="entry name" value="Pectinesterase"/>
    <property type="match status" value="1"/>
</dbReference>
<evidence type="ECO:0000256" key="7">
    <source>
        <dbReference type="ARBA" id="ARBA00023157"/>
    </source>
</evidence>
<evidence type="ECO:0000256" key="4">
    <source>
        <dbReference type="ARBA" id="ARBA00013229"/>
    </source>
</evidence>
<dbReference type="OrthoDB" id="2019149at2759"/>
<keyword evidence="8" id="KW-0325">Glycoprotein</keyword>
<dbReference type="Gene3D" id="2.160.20.10">
    <property type="entry name" value="Single-stranded right-handed beta-helix, Pectin lyase-like"/>
    <property type="match status" value="1"/>
</dbReference>
<dbReference type="GO" id="GO:0042545">
    <property type="term" value="P:cell wall modification"/>
    <property type="evidence" value="ECO:0007669"/>
    <property type="project" value="UniProtKB-UniRule"/>
</dbReference>
<dbReference type="GO" id="GO:0030599">
    <property type="term" value="F:pectinesterase activity"/>
    <property type="evidence" value="ECO:0007669"/>
    <property type="project" value="UniProtKB-UniRule"/>
</dbReference>
<keyword evidence="10" id="KW-0134">Cell wall</keyword>
<keyword evidence="6 10" id="KW-0063">Aspartyl esterase</keyword>
<proteinExistence type="inferred from homology"/>
<dbReference type="Pfam" id="PF04043">
    <property type="entry name" value="PMEI"/>
    <property type="match status" value="1"/>
</dbReference>
<comment type="similarity">
    <text evidence="3">In the C-terminal section; belongs to the pectinesterase family.</text>
</comment>
<comment type="catalytic activity">
    <reaction evidence="10">
        <text>[(1-&gt;4)-alpha-D-galacturonosyl methyl ester](n) + n H2O = [(1-&gt;4)-alpha-D-galacturonosyl](n) + n methanol + n H(+)</text>
        <dbReference type="Rhea" id="RHEA:22380"/>
        <dbReference type="Rhea" id="RHEA-COMP:14570"/>
        <dbReference type="Rhea" id="RHEA-COMP:14573"/>
        <dbReference type="ChEBI" id="CHEBI:15377"/>
        <dbReference type="ChEBI" id="CHEBI:15378"/>
        <dbReference type="ChEBI" id="CHEBI:17790"/>
        <dbReference type="ChEBI" id="CHEBI:140522"/>
        <dbReference type="ChEBI" id="CHEBI:140523"/>
        <dbReference type="EC" id="3.1.1.11"/>
    </reaction>
</comment>
<accession>A0A6P8CJS7</accession>
<evidence type="ECO:0000256" key="8">
    <source>
        <dbReference type="ARBA" id="ARBA00023180"/>
    </source>
</evidence>
<dbReference type="RefSeq" id="XP_031383515.1">
    <property type="nucleotide sequence ID" value="XM_031527655.1"/>
</dbReference>
<comment type="function">
    <text evidence="10">Acts in the modification of cell walls via demethylesterification of cell wall pectin.</text>
</comment>
<evidence type="ECO:0000256" key="1">
    <source>
        <dbReference type="ARBA" id="ARBA00005184"/>
    </source>
</evidence>
<evidence type="ECO:0000313" key="13">
    <source>
        <dbReference type="RefSeq" id="XP_031383515.1"/>
    </source>
</evidence>
<comment type="pathway">
    <text evidence="1 10">Glycan metabolism; pectin degradation; 2-dehydro-3-deoxy-D-gluconate from pectin: step 1/5.</text>
</comment>
<sequence>MSHPKRKLFVTLSILPFIVGAFLLLSLWTPVSGSEHHTLIRSSCSSTLYPDVCFSAISSSSVPSWEMKTPKDVIRVALEHTVLSTQHNYFNIKKKLASRALLTVRERTALHDCLNMVDQSLDELRATLHDLQDYPNTNRSIAQYADDLQTLLSAAMTNQESCLDGFSHDRGDKKVRQSLLTGQMHVFRMCSNSLAMIKNMTDTDMAERRSILEIKEHKLPGRELGAEEEGNTRGWPKWLSAGNRRLLQATTVTPDITVAADGSGNYRTVAAAVAAAPEGSTRRFIIRIKAGVYRENVEIPKKKTNLMFVGDGRTTTIITGSRNVVDGSTTFNSATVAVVGDGFLARDITFQNTAGPSKHQAVALRVNADLCAFYRCDMLAYQDTLYVHSLRQFYVGCLIAGTVDFIFGNAAAVLQDCDIHARRPNSGQRNMVTAQGRDDPNQNTGISIQKCRIGATSDLLAVKGSFETYLGRPWKMYSRTLVMQSAISDIIHPAGWYPWDGNFALDTLYYAEYANTGAGPSTANRVTWKGYRGVITAAEAQAFTASQFIAGGSWLANTGFPYSLGL</sequence>
<dbReference type="UniPathway" id="UPA00545">
    <property type="reaction ID" value="UER00823"/>
</dbReference>
<dbReference type="PROSITE" id="PS00503">
    <property type="entry name" value="PECTINESTERASE_2"/>
    <property type="match status" value="1"/>
</dbReference>
<evidence type="ECO:0000256" key="10">
    <source>
        <dbReference type="RuleBase" id="RU000589"/>
    </source>
</evidence>
<dbReference type="SUPFAM" id="SSF51126">
    <property type="entry name" value="Pectin lyase-like"/>
    <property type="match status" value="1"/>
</dbReference>
<reference evidence="12" key="1">
    <citation type="journal article" date="2020" name="Plant Biotechnol. J.">
        <title>The pomegranate (Punica granatum L.) draft genome dissects genetic divergence between soft- and hard-seeded cultivars.</title>
        <authorList>
            <person name="Luo X."/>
            <person name="Li H."/>
            <person name="Wu Z."/>
            <person name="Yao W."/>
            <person name="Zhao P."/>
            <person name="Cao D."/>
            <person name="Yu H."/>
            <person name="Li K."/>
            <person name="Poudel K."/>
            <person name="Zhao D."/>
            <person name="Zhang F."/>
            <person name="Xia X."/>
            <person name="Chen L."/>
            <person name="Wang Q."/>
            <person name="Jing D."/>
            <person name="Cao S."/>
        </authorList>
    </citation>
    <scope>NUCLEOTIDE SEQUENCE [LARGE SCALE GENOMIC DNA]</scope>
    <source>
        <strain evidence="12">cv. Tunisia</strain>
    </source>
</reference>
<evidence type="ECO:0000256" key="9">
    <source>
        <dbReference type="PROSITE-ProRule" id="PRU10040"/>
    </source>
</evidence>
<keyword evidence="5 10" id="KW-0378">Hydrolase</keyword>
<comment type="subcellular location">
    <subcellularLocation>
        <location evidence="10">Secreted</location>
        <location evidence="10">Cell wall</location>
    </subcellularLocation>
</comment>
<dbReference type="EC" id="3.1.1.11" evidence="4 10"/>
<feature type="domain" description="Pectinesterase inhibitor" evidence="11">
    <location>
        <begin position="35"/>
        <end position="196"/>
    </location>
</feature>
<feature type="signal peptide" evidence="10">
    <location>
        <begin position="1"/>
        <end position="33"/>
    </location>
</feature>
<dbReference type="AlphaFoldDB" id="A0A6P8CJS7"/>
<feature type="chain" id="PRO_5028514087" description="Pectinesterase" evidence="10">
    <location>
        <begin position="34"/>
        <end position="566"/>
    </location>
</feature>
<dbReference type="InterPro" id="IPR000070">
    <property type="entry name" value="Pectinesterase_cat"/>
</dbReference>
<dbReference type="PROSITE" id="PS00800">
    <property type="entry name" value="PECTINESTERASE_1"/>
    <property type="match status" value="1"/>
</dbReference>
<dbReference type="GeneID" id="116197494"/>